<feature type="compositionally biased region" description="Low complexity" evidence="1">
    <location>
        <begin position="357"/>
        <end position="370"/>
    </location>
</feature>
<dbReference type="InterPro" id="IPR053304">
    <property type="entry name" value="RNA_M5U_MTase"/>
</dbReference>
<feature type="region of interest" description="Disordered" evidence="1">
    <location>
        <begin position="1"/>
        <end position="68"/>
    </location>
</feature>
<dbReference type="EMBL" id="JALLBG020000136">
    <property type="protein sequence ID" value="KAL3762346.1"/>
    <property type="molecule type" value="Genomic_DNA"/>
</dbReference>
<dbReference type="AlphaFoldDB" id="A0ABD3ME42"/>
<feature type="compositionally biased region" description="Polar residues" evidence="1">
    <location>
        <begin position="305"/>
        <end position="320"/>
    </location>
</feature>
<dbReference type="Gene3D" id="2.40.50.1070">
    <property type="match status" value="1"/>
</dbReference>
<dbReference type="PANTHER" id="PTHR47548:SF1">
    <property type="entry name" value="S-ADENOSYL-L-METHIONINE-DEPENDENT METHYLTRANSFERASES SUPERFAMILY PROTEIN"/>
    <property type="match status" value="1"/>
</dbReference>
<keyword evidence="3" id="KW-1185">Reference proteome</keyword>
<dbReference type="PANTHER" id="PTHR47548">
    <property type="entry name" value="BNAA06G32370D PROTEIN"/>
    <property type="match status" value="1"/>
</dbReference>
<organism evidence="2 3">
    <name type="scientific">Discostella pseudostelligera</name>
    <dbReference type="NCBI Taxonomy" id="259834"/>
    <lineage>
        <taxon>Eukaryota</taxon>
        <taxon>Sar</taxon>
        <taxon>Stramenopiles</taxon>
        <taxon>Ochrophyta</taxon>
        <taxon>Bacillariophyta</taxon>
        <taxon>Coscinodiscophyceae</taxon>
        <taxon>Thalassiosirophycidae</taxon>
        <taxon>Stephanodiscales</taxon>
        <taxon>Stephanodiscaceae</taxon>
        <taxon>Discostella</taxon>
    </lineage>
</organism>
<feature type="region of interest" description="Disordered" evidence="1">
    <location>
        <begin position="285"/>
        <end position="377"/>
    </location>
</feature>
<gene>
    <name evidence="2" type="ORF">ACHAWU_003851</name>
</gene>
<proteinExistence type="predicted"/>
<accession>A0ABD3ME42</accession>
<evidence type="ECO:0000313" key="3">
    <source>
        <dbReference type="Proteomes" id="UP001530293"/>
    </source>
</evidence>
<evidence type="ECO:0000313" key="2">
    <source>
        <dbReference type="EMBL" id="KAL3762346.1"/>
    </source>
</evidence>
<feature type="compositionally biased region" description="Low complexity" evidence="1">
    <location>
        <begin position="39"/>
        <end position="62"/>
    </location>
</feature>
<protein>
    <submittedName>
        <fullName evidence="2">Uncharacterized protein</fullName>
    </submittedName>
</protein>
<comment type="caution">
    <text evidence="2">The sequence shown here is derived from an EMBL/GenBank/DDBJ whole genome shotgun (WGS) entry which is preliminary data.</text>
</comment>
<reference evidence="2 3" key="1">
    <citation type="submission" date="2024-10" db="EMBL/GenBank/DDBJ databases">
        <title>Updated reference genomes for cyclostephanoid diatoms.</title>
        <authorList>
            <person name="Roberts W.R."/>
            <person name="Alverson A.J."/>
        </authorList>
    </citation>
    <scope>NUCLEOTIDE SEQUENCE [LARGE SCALE GENOMIC DNA]</scope>
    <source>
        <strain evidence="2 3">AJA232-27</strain>
    </source>
</reference>
<sequence length="377" mass="40840">MKSIKRKRTNSTVPQKGDPGYLTPTQLRNLRKRRAKKQGSSSSTVATSDAATATAGDATASNSKKKYNMKDPSMKYITDPLKAPVVQAAKNFFKSILQNCTIPTFRVHVGALDGWRTVSKLAVRASTPSSANNAKPKVAIGLFLPQSHTLLTVPNCRAHHPSINRAVECIEKACHDVGVVPYQETVVTDNREAKSSAGDSANNSSNAGVDHAILSKKDSESGVGQLRYVAINVARESGAVQITLVWNTPPPRTLSSKQTQQFGGGSESIDDPVLQKLVTKLIDMSSVETKNNPSKDVDREENDSGVATSTDANIDTTCSSDPPPKKRRRRGRHEGKTSVKNDVSNNNKQEEYTLPKSNSNNLSNVSQSSNETKQRNQ</sequence>
<feature type="region of interest" description="Disordered" evidence="1">
    <location>
        <begin position="247"/>
        <end position="270"/>
    </location>
</feature>
<name>A0ABD3ME42_9STRA</name>
<evidence type="ECO:0000256" key="1">
    <source>
        <dbReference type="SAM" id="MobiDB-lite"/>
    </source>
</evidence>
<dbReference type="Proteomes" id="UP001530293">
    <property type="component" value="Unassembled WGS sequence"/>
</dbReference>